<name>A0A2H3NQQ6_9BACT</name>
<dbReference type="GO" id="GO:0006355">
    <property type="term" value="P:regulation of DNA-templated transcription"/>
    <property type="evidence" value="ECO:0007669"/>
    <property type="project" value="InterPro"/>
</dbReference>
<dbReference type="Gene3D" id="1.10.1220.10">
    <property type="entry name" value="Met repressor-like"/>
    <property type="match status" value="1"/>
</dbReference>
<reference evidence="2 3" key="1">
    <citation type="submission" date="2017-10" db="EMBL/GenBank/DDBJ databases">
        <title>Draft genome of Longimonas halophila.</title>
        <authorList>
            <person name="Goh K.M."/>
            <person name="Shamsir M.S."/>
            <person name="Lim S.W."/>
        </authorList>
    </citation>
    <scope>NUCLEOTIDE SEQUENCE [LARGE SCALE GENOMIC DNA]</scope>
    <source>
        <strain evidence="2 3">KCTC 42399</strain>
    </source>
</reference>
<dbReference type="SUPFAM" id="SSF47598">
    <property type="entry name" value="Ribbon-helix-helix"/>
    <property type="match status" value="1"/>
</dbReference>
<evidence type="ECO:0000259" key="1">
    <source>
        <dbReference type="Pfam" id="PF22513"/>
    </source>
</evidence>
<dbReference type="InterPro" id="IPR010985">
    <property type="entry name" value="Ribbon_hlx_hlx"/>
</dbReference>
<dbReference type="Pfam" id="PF22513">
    <property type="entry name" value="FitA-like_RHH"/>
    <property type="match status" value="1"/>
</dbReference>
<evidence type="ECO:0000313" key="2">
    <source>
        <dbReference type="EMBL" id="PEN09527.1"/>
    </source>
</evidence>
<feature type="domain" description="Antitoxin FitA-like ribbon-helix-helix" evidence="1">
    <location>
        <begin position="2"/>
        <end position="40"/>
    </location>
</feature>
<keyword evidence="3" id="KW-1185">Reference proteome</keyword>
<sequence>MPDLTLKDIPESVYKRLKARAEDNHRPLEQEATQILEAALMSRSAEDAIARAEALNRRLGRTFPDIVNEAKRKGRA</sequence>
<proteinExistence type="predicted"/>
<dbReference type="InterPro" id="IPR013321">
    <property type="entry name" value="Arc_rbn_hlx_hlx"/>
</dbReference>
<organism evidence="2 3">
    <name type="scientific">Longimonas halophila</name>
    <dbReference type="NCBI Taxonomy" id="1469170"/>
    <lineage>
        <taxon>Bacteria</taxon>
        <taxon>Pseudomonadati</taxon>
        <taxon>Rhodothermota</taxon>
        <taxon>Rhodothermia</taxon>
        <taxon>Rhodothermales</taxon>
        <taxon>Salisaetaceae</taxon>
        <taxon>Longimonas</taxon>
    </lineage>
</organism>
<dbReference type="EMBL" id="PDEP01000001">
    <property type="protein sequence ID" value="PEN09527.1"/>
    <property type="molecule type" value="Genomic_DNA"/>
</dbReference>
<dbReference type="InterPro" id="IPR053853">
    <property type="entry name" value="FitA-like_RHH"/>
</dbReference>
<protein>
    <submittedName>
        <fullName evidence="2">Plasmid stability protein</fullName>
    </submittedName>
</protein>
<gene>
    <name evidence="2" type="ORF">CRI93_02005</name>
</gene>
<comment type="caution">
    <text evidence="2">The sequence shown here is derived from an EMBL/GenBank/DDBJ whole genome shotgun (WGS) entry which is preliminary data.</text>
</comment>
<dbReference type="AlphaFoldDB" id="A0A2H3NQQ6"/>
<dbReference type="RefSeq" id="WP_098060925.1">
    <property type="nucleotide sequence ID" value="NZ_PDEP01000001.1"/>
</dbReference>
<accession>A0A2H3NQQ6</accession>
<dbReference type="Proteomes" id="UP000221024">
    <property type="component" value="Unassembled WGS sequence"/>
</dbReference>
<evidence type="ECO:0000313" key="3">
    <source>
        <dbReference type="Proteomes" id="UP000221024"/>
    </source>
</evidence>